<dbReference type="GO" id="GO:0051707">
    <property type="term" value="P:response to other organism"/>
    <property type="evidence" value="ECO:0007669"/>
    <property type="project" value="UniProtKB-ARBA"/>
</dbReference>
<dbReference type="PANTHER" id="PTHR36766:SF61">
    <property type="entry name" value="NB-ARC DOMAIN DISEASE RESISTANCE PROTEIN"/>
    <property type="match status" value="1"/>
</dbReference>
<dbReference type="Proteomes" id="UP001157418">
    <property type="component" value="Unassembled WGS sequence"/>
</dbReference>
<dbReference type="Gene3D" id="1.20.5.4130">
    <property type="match status" value="1"/>
</dbReference>
<protein>
    <recommendedName>
        <fullName evidence="13">Disease resistance RPP13-like protein 1</fullName>
    </recommendedName>
</protein>
<dbReference type="InterPro" id="IPR032675">
    <property type="entry name" value="LRR_dom_sf"/>
</dbReference>
<reference evidence="11 12" key="1">
    <citation type="submission" date="2022-01" db="EMBL/GenBank/DDBJ databases">
        <authorList>
            <person name="Xiong W."/>
            <person name="Schranz E."/>
        </authorList>
    </citation>
    <scope>NUCLEOTIDE SEQUENCE [LARGE SCALE GENOMIC DNA]</scope>
</reference>
<keyword evidence="6" id="KW-0067">ATP-binding</keyword>
<feature type="domain" description="Disease resistance N-terminal" evidence="8">
    <location>
        <begin position="6"/>
        <end position="99"/>
    </location>
</feature>
<evidence type="ECO:0000259" key="9">
    <source>
        <dbReference type="Pfam" id="PF23559"/>
    </source>
</evidence>
<dbReference type="Gene3D" id="3.80.10.10">
    <property type="entry name" value="Ribonuclease Inhibitor"/>
    <property type="match status" value="2"/>
</dbReference>
<name>A0AAU9NSJ0_9ASTR</name>
<proteinExistence type="inferred from homology"/>
<sequence length="1240" mass="141523">MAEIVVTAVITVLCEKLIAGDLMKLAQLEGLDSKLNKWKKTLPLIQAVLADASEKQITKSAVRLWVNNLQDLAYDIDDVLDELTTEALRRKLNQESYASTSTSKLFKFVPTCCTDFTPRNIMYGQHMSSKVDDITTKLNDIVEVKNGLGLNVYVNVDSSNRTERRWEKTSGADESEVMGREGDKYVLLGKLLGSDEKVKIVSIVGMGGIGKTTLAKALYNDDKVKDQFELRSWVCVSEEFNVLNISKAIFQKVNGKNKDFADLNLLHEALREKLQKIRFLLVLDDVWNEEESKWELLKNPLVGAPGSKIMVTTRNTRVASVMDSDEVYHLDVLSNKDAMSLFAQHALGEKSFDKYPLLKLHGEGIIKKCGGLPLALKTLGRVLKGNRNEDKWEKLLKSEIWDIQDGKEILPALRLSYYHLPTHLKQPFAYCSSYPKDYVFKKKELVLLWMAQGFLSQSQSNNTSMESLGHEYFEELQSRSFFQQSPNDKLGYMMHDLVNDLATSVAGEFFFRLDDKMDAYGKHETFEKFRHFSLIGQQCGSYTKLKELHRATRMRTLLLVPYGRAGDNLLDNFLAELLPELKFLRVLSITRKITKVPESIGSLKHLRYLNFSYAPITCLPEQVSHLYNLQTLLLRDCYYLSSLPASFVKLINLRHLDISGTLKLQNMPLGIGGLTSLQTLTHVKIEGLNGFKISELKNLSDLQGRLSIMELNKVINPVEAKDANLHQKKGLDDLHMEWSDVFDDSRDEMIEYEVLEGLRPHHNLENLMILYYMGPRFPSWIGDPSFYRLTELKLYRCKSTHLPTLGQLPSLERLFVEGMDEVKTLGFEFLAPDDSFLGIAFPSLEVLKFYGMPGWERWSTNNGQDNGSGRWFPRLREISISYCGRLEEVSIGLIPSLRVLKIEECSAEVLRSMVNLSSSLVALSLSNVEGLTQLHREILMQLRSVETLNIEYCHGLRHLWPEQEWKTCKIFPCLQTLEVSHCIELVSLGEKEMINMGSMSIMESIKEVMIVRNFVMESYTCPRSVERLRLFQCSSMTSFTFSTWQEHPHPTPEKGFGFLQFFCLRYLQIGDCKNLKSFPHEHLQNLTSLEELFMKDCPSLDYSFPCGLWPPNLSTLSIGRLNKPMSEWGHQNFPTSLVKLNLSGQNSGVVSFAVAQYMRNAVAPSSFLLPPSLVSLELEGFMDVESLSEVLQQLPCLKHLLTSSCPKLKDLPRQLPPHKDVIVREVCNLHAYHHYLLRKY</sequence>
<dbReference type="PANTHER" id="PTHR36766">
    <property type="entry name" value="PLANT BROAD-SPECTRUM MILDEW RESISTANCE PROTEIN RPW8"/>
    <property type="match status" value="1"/>
</dbReference>
<dbReference type="InterPro" id="IPR027417">
    <property type="entry name" value="P-loop_NTPase"/>
</dbReference>
<feature type="domain" description="NB-ARC" evidence="7">
    <location>
        <begin position="187"/>
        <end position="347"/>
    </location>
</feature>
<evidence type="ECO:0000259" key="7">
    <source>
        <dbReference type="Pfam" id="PF00931"/>
    </source>
</evidence>
<evidence type="ECO:0000256" key="2">
    <source>
        <dbReference type="ARBA" id="ARBA00022614"/>
    </source>
</evidence>
<feature type="domain" description="Disease resistance protein winged helix" evidence="9">
    <location>
        <begin position="434"/>
        <end position="502"/>
    </location>
</feature>
<evidence type="ECO:0000259" key="8">
    <source>
        <dbReference type="Pfam" id="PF18052"/>
    </source>
</evidence>
<dbReference type="InterPro" id="IPR036388">
    <property type="entry name" value="WH-like_DNA-bd_sf"/>
</dbReference>
<feature type="domain" description="R13L1/DRL21-like LRR repeat region" evidence="10">
    <location>
        <begin position="693"/>
        <end position="819"/>
    </location>
</feature>
<dbReference type="FunFam" id="3.40.50.300:FF:001091">
    <property type="entry name" value="Probable disease resistance protein At1g61300"/>
    <property type="match status" value="1"/>
</dbReference>
<evidence type="ECO:0000259" key="10">
    <source>
        <dbReference type="Pfam" id="PF25019"/>
    </source>
</evidence>
<dbReference type="AlphaFoldDB" id="A0AAU9NSJ0"/>
<evidence type="ECO:0000256" key="6">
    <source>
        <dbReference type="ARBA" id="ARBA00022840"/>
    </source>
</evidence>
<comment type="caution">
    <text evidence="11">The sequence shown here is derived from an EMBL/GenBank/DDBJ whole genome shotgun (WGS) entry which is preliminary data.</text>
</comment>
<evidence type="ECO:0008006" key="13">
    <source>
        <dbReference type="Google" id="ProtNLM"/>
    </source>
</evidence>
<dbReference type="Gene3D" id="1.10.8.430">
    <property type="entry name" value="Helical domain of apoptotic protease-activating factors"/>
    <property type="match status" value="1"/>
</dbReference>
<dbReference type="GO" id="GO:0043531">
    <property type="term" value="F:ADP binding"/>
    <property type="evidence" value="ECO:0007669"/>
    <property type="project" value="InterPro"/>
</dbReference>
<comment type="similarity">
    <text evidence="1">Belongs to the disease resistance NB-LRR family.</text>
</comment>
<dbReference type="Pfam" id="PF25019">
    <property type="entry name" value="LRR_R13L1-DRL21"/>
    <property type="match status" value="1"/>
</dbReference>
<dbReference type="Pfam" id="PF00931">
    <property type="entry name" value="NB-ARC"/>
    <property type="match status" value="1"/>
</dbReference>
<dbReference type="InterPro" id="IPR058922">
    <property type="entry name" value="WHD_DRP"/>
</dbReference>
<dbReference type="SUPFAM" id="SSF52540">
    <property type="entry name" value="P-loop containing nucleoside triphosphate hydrolases"/>
    <property type="match status" value="1"/>
</dbReference>
<evidence type="ECO:0000256" key="4">
    <source>
        <dbReference type="ARBA" id="ARBA00022741"/>
    </source>
</evidence>
<dbReference type="InterPro" id="IPR042197">
    <property type="entry name" value="Apaf_helical"/>
</dbReference>
<keyword evidence="12" id="KW-1185">Reference proteome</keyword>
<evidence type="ECO:0000256" key="3">
    <source>
        <dbReference type="ARBA" id="ARBA00022737"/>
    </source>
</evidence>
<dbReference type="SUPFAM" id="SSF52058">
    <property type="entry name" value="L domain-like"/>
    <property type="match status" value="1"/>
</dbReference>
<dbReference type="InterPro" id="IPR056789">
    <property type="entry name" value="LRR_R13L1-DRL21"/>
</dbReference>
<dbReference type="PRINTS" id="PR00364">
    <property type="entry name" value="DISEASERSIST"/>
</dbReference>
<keyword evidence="2" id="KW-0433">Leucine-rich repeat</keyword>
<keyword evidence="3" id="KW-0677">Repeat</keyword>
<keyword evidence="4" id="KW-0547">Nucleotide-binding</keyword>
<dbReference type="Pfam" id="PF23559">
    <property type="entry name" value="WHD_DRP"/>
    <property type="match status" value="1"/>
</dbReference>
<evidence type="ECO:0000256" key="5">
    <source>
        <dbReference type="ARBA" id="ARBA00022821"/>
    </source>
</evidence>
<gene>
    <name evidence="11" type="ORF">LVIROSA_LOCUS26995</name>
</gene>
<accession>A0AAU9NSJ0</accession>
<dbReference type="Pfam" id="PF18052">
    <property type="entry name" value="Rx_N"/>
    <property type="match status" value="1"/>
</dbReference>
<dbReference type="InterPro" id="IPR041118">
    <property type="entry name" value="Rx_N"/>
</dbReference>
<organism evidence="11 12">
    <name type="scientific">Lactuca virosa</name>
    <dbReference type="NCBI Taxonomy" id="75947"/>
    <lineage>
        <taxon>Eukaryota</taxon>
        <taxon>Viridiplantae</taxon>
        <taxon>Streptophyta</taxon>
        <taxon>Embryophyta</taxon>
        <taxon>Tracheophyta</taxon>
        <taxon>Spermatophyta</taxon>
        <taxon>Magnoliopsida</taxon>
        <taxon>eudicotyledons</taxon>
        <taxon>Gunneridae</taxon>
        <taxon>Pentapetalae</taxon>
        <taxon>asterids</taxon>
        <taxon>campanulids</taxon>
        <taxon>Asterales</taxon>
        <taxon>Asteraceae</taxon>
        <taxon>Cichorioideae</taxon>
        <taxon>Cichorieae</taxon>
        <taxon>Lactucinae</taxon>
        <taxon>Lactuca</taxon>
    </lineage>
</organism>
<dbReference type="Gene3D" id="3.40.50.300">
    <property type="entry name" value="P-loop containing nucleotide triphosphate hydrolases"/>
    <property type="match status" value="1"/>
</dbReference>
<keyword evidence="5" id="KW-0611">Plant defense</keyword>
<dbReference type="GO" id="GO:0005524">
    <property type="term" value="F:ATP binding"/>
    <property type="evidence" value="ECO:0007669"/>
    <property type="project" value="UniProtKB-KW"/>
</dbReference>
<dbReference type="Gene3D" id="1.10.10.10">
    <property type="entry name" value="Winged helix-like DNA-binding domain superfamily/Winged helix DNA-binding domain"/>
    <property type="match status" value="1"/>
</dbReference>
<dbReference type="InterPro" id="IPR002182">
    <property type="entry name" value="NB-ARC"/>
</dbReference>
<dbReference type="SUPFAM" id="SSF52047">
    <property type="entry name" value="RNI-like"/>
    <property type="match status" value="1"/>
</dbReference>
<evidence type="ECO:0000313" key="11">
    <source>
        <dbReference type="EMBL" id="CAH1440890.1"/>
    </source>
</evidence>
<evidence type="ECO:0000313" key="12">
    <source>
        <dbReference type="Proteomes" id="UP001157418"/>
    </source>
</evidence>
<dbReference type="GO" id="GO:0006952">
    <property type="term" value="P:defense response"/>
    <property type="evidence" value="ECO:0007669"/>
    <property type="project" value="UniProtKB-KW"/>
</dbReference>
<dbReference type="EMBL" id="CAKMRJ010005412">
    <property type="protein sequence ID" value="CAH1440890.1"/>
    <property type="molecule type" value="Genomic_DNA"/>
</dbReference>
<evidence type="ECO:0000256" key="1">
    <source>
        <dbReference type="ARBA" id="ARBA00008894"/>
    </source>
</evidence>